<keyword evidence="1" id="KW-0489">Methyltransferase</keyword>
<dbReference type="Pfam" id="PF13489">
    <property type="entry name" value="Methyltransf_23"/>
    <property type="match status" value="1"/>
</dbReference>
<keyword evidence="2" id="KW-1185">Reference proteome</keyword>
<keyword evidence="1" id="KW-0808">Transferase</keyword>
<evidence type="ECO:0000313" key="2">
    <source>
        <dbReference type="Proteomes" id="UP000439522"/>
    </source>
</evidence>
<evidence type="ECO:0000313" key="1">
    <source>
        <dbReference type="EMBL" id="MXO75503.1"/>
    </source>
</evidence>
<accession>A0A6I4TEL0</accession>
<dbReference type="SUPFAM" id="SSF53335">
    <property type="entry name" value="S-adenosyl-L-methionine-dependent methyltransferases"/>
    <property type="match status" value="1"/>
</dbReference>
<dbReference type="EMBL" id="WTZA01000001">
    <property type="protein sequence ID" value="MXO75503.1"/>
    <property type="molecule type" value="Genomic_DNA"/>
</dbReference>
<dbReference type="PANTHER" id="PTHR43861">
    <property type="entry name" value="TRANS-ACONITATE 2-METHYLTRANSFERASE-RELATED"/>
    <property type="match status" value="1"/>
</dbReference>
<organism evidence="1 2">
    <name type="scientific">Tsuneonella aeria</name>
    <dbReference type="NCBI Taxonomy" id="1837929"/>
    <lineage>
        <taxon>Bacteria</taxon>
        <taxon>Pseudomonadati</taxon>
        <taxon>Pseudomonadota</taxon>
        <taxon>Alphaproteobacteria</taxon>
        <taxon>Sphingomonadales</taxon>
        <taxon>Erythrobacteraceae</taxon>
        <taxon>Tsuneonella</taxon>
    </lineage>
</organism>
<gene>
    <name evidence="1" type="ORF">GRI40_09775</name>
</gene>
<dbReference type="Gene3D" id="3.40.50.150">
    <property type="entry name" value="Vaccinia Virus protein VP39"/>
    <property type="match status" value="1"/>
</dbReference>
<dbReference type="GO" id="GO:0008168">
    <property type="term" value="F:methyltransferase activity"/>
    <property type="evidence" value="ECO:0007669"/>
    <property type="project" value="UniProtKB-KW"/>
</dbReference>
<dbReference type="InterPro" id="IPR029063">
    <property type="entry name" value="SAM-dependent_MTases_sf"/>
</dbReference>
<name>A0A6I4TEL0_9SPHN</name>
<reference evidence="1 2" key="1">
    <citation type="submission" date="2019-12" db="EMBL/GenBank/DDBJ databases">
        <title>Genomic-based taxomic classification of the family Erythrobacteraceae.</title>
        <authorList>
            <person name="Xu L."/>
        </authorList>
    </citation>
    <scope>NUCLEOTIDE SEQUENCE [LARGE SCALE GENOMIC DNA]</scope>
    <source>
        <strain evidence="1 2">100921-2</strain>
    </source>
</reference>
<dbReference type="CDD" id="cd02440">
    <property type="entry name" value="AdoMet_MTases"/>
    <property type="match status" value="1"/>
</dbReference>
<protein>
    <submittedName>
        <fullName evidence="1">Methyltransferase domain-containing protein</fullName>
    </submittedName>
</protein>
<dbReference type="OrthoDB" id="9815644at2"/>
<dbReference type="RefSeq" id="WP_160611138.1">
    <property type="nucleotide sequence ID" value="NZ_WTZA01000001.1"/>
</dbReference>
<comment type="caution">
    <text evidence="1">The sequence shown here is derived from an EMBL/GenBank/DDBJ whole genome shotgun (WGS) entry which is preliminary data.</text>
</comment>
<dbReference type="PANTHER" id="PTHR43861:SF6">
    <property type="entry name" value="METHYLTRANSFERASE TYPE 11"/>
    <property type="match status" value="1"/>
</dbReference>
<sequence length="271" mass="29138">MSAALTNECPACGAAAQFPGDHRIAHCKGCSHRWMPMTQAEQTRAELAIYTREYAGYRQDGALDANFDRLISEALVPQMVPGSVILDVGCGGGAFLAAAQRAGLSASGLDISEEAAQLVRDRGYAASAGDFTQTDGQPAVGVITMWDVLEHLRTPHDFLDAAVRRLTPNGIFVAKVPTYGALSVVLSDRIARLRRVLLGAPDHVQYYTRDSLRALFDRSGLQVVEWRELPGGIRTAPKTGGFRKKIARRTKSAIAAISGESNMLVVARNGT</sequence>
<dbReference type="Proteomes" id="UP000439522">
    <property type="component" value="Unassembled WGS sequence"/>
</dbReference>
<dbReference type="GO" id="GO:0032259">
    <property type="term" value="P:methylation"/>
    <property type="evidence" value="ECO:0007669"/>
    <property type="project" value="UniProtKB-KW"/>
</dbReference>
<proteinExistence type="predicted"/>
<dbReference type="AlphaFoldDB" id="A0A6I4TEL0"/>